<comment type="caution">
    <text evidence="1">The sequence shown here is derived from an EMBL/GenBank/DDBJ whole genome shotgun (WGS) entry which is preliminary data.</text>
</comment>
<dbReference type="Proteomes" id="UP000886501">
    <property type="component" value="Unassembled WGS sequence"/>
</dbReference>
<accession>A0ACB6Z832</accession>
<organism evidence="1 2">
    <name type="scientific">Thelephora ganbajun</name>
    <name type="common">Ganba fungus</name>
    <dbReference type="NCBI Taxonomy" id="370292"/>
    <lineage>
        <taxon>Eukaryota</taxon>
        <taxon>Fungi</taxon>
        <taxon>Dikarya</taxon>
        <taxon>Basidiomycota</taxon>
        <taxon>Agaricomycotina</taxon>
        <taxon>Agaricomycetes</taxon>
        <taxon>Thelephorales</taxon>
        <taxon>Thelephoraceae</taxon>
        <taxon>Thelephora</taxon>
    </lineage>
</organism>
<dbReference type="EMBL" id="MU118096">
    <property type="protein sequence ID" value="KAF9645301.1"/>
    <property type="molecule type" value="Genomic_DNA"/>
</dbReference>
<proteinExistence type="predicted"/>
<evidence type="ECO:0000313" key="2">
    <source>
        <dbReference type="Proteomes" id="UP000886501"/>
    </source>
</evidence>
<reference evidence="1" key="1">
    <citation type="submission" date="2019-10" db="EMBL/GenBank/DDBJ databases">
        <authorList>
            <consortium name="DOE Joint Genome Institute"/>
            <person name="Kuo A."/>
            <person name="Miyauchi S."/>
            <person name="Kiss E."/>
            <person name="Drula E."/>
            <person name="Kohler A."/>
            <person name="Sanchez-Garcia M."/>
            <person name="Andreopoulos B."/>
            <person name="Barry K.W."/>
            <person name="Bonito G."/>
            <person name="Buee M."/>
            <person name="Carver A."/>
            <person name="Chen C."/>
            <person name="Cichocki N."/>
            <person name="Clum A."/>
            <person name="Culley D."/>
            <person name="Crous P.W."/>
            <person name="Fauchery L."/>
            <person name="Girlanda M."/>
            <person name="Hayes R."/>
            <person name="Keri Z."/>
            <person name="Labutti K."/>
            <person name="Lipzen A."/>
            <person name="Lombard V."/>
            <person name="Magnuson J."/>
            <person name="Maillard F."/>
            <person name="Morin E."/>
            <person name="Murat C."/>
            <person name="Nolan M."/>
            <person name="Ohm R."/>
            <person name="Pangilinan J."/>
            <person name="Pereira M."/>
            <person name="Perotto S."/>
            <person name="Peter M."/>
            <person name="Riley R."/>
            <person name="Sitrit Y."/>
            <person name="Stielow B."/>
            <person name="Szollosi G."/>
            <person name="Zifcakova L."/>
            <person name="Stursova M."/>
            <person name="Spatafora J.W."/>
            <person name="Tedersoo L."/>
            <person name="Vaario L.-M."/>
            <person name="Yamada A."/>
            <person name="Yan M."/>
            <person name="Wang P."/>
            <person name="Xu J."/>
            <person name="Bruns T."/>
            <person name="Baldrian P."/>
            <person name="Vilgalys R."/>
            <person name="Henrissat B."/>
            <person name="Grigoriev I.V."/>
            <person name="Hibbett D."/>
            <person name="Nagy L.G."/>
            <person name="Martin F.M."/>
        </authorList>
    </citation>
    <scope>NUCLEOTIDE SEQUENCE</scope>
    <source>
        <strain evidence="1">P2</strain>
    </source>
</reference>
<gene>
    <name evidence="1" type="ORF">BDM02DRAFT_601030</name>
</gene>
<keyword evidence="2" id="KW-1185">Reference proteome</keyword>
<evidence type="ECO:0000313" key="1">
    <source>
        <dbReference type="EMBL" id="KAF9645301.1"/>
    </source>
</evidence>
<reference evidence="1" key="2">
    <citation type="journal article" date="2020" name="Nat. Commun.">
        <title>Large-scale genome sequencing of mycorrhizal fungi provides insights into the early evolution of symbiotic traits.</title>
        <authorList>
            <person name="Miyauchi S."/>
            <person name="Kiss E."/>
            <person name="Kuo A."/>
            <person name="Drula E."/>
            <person name="Kohler A."/>
            <person name="Sanchez-Garcia M."/>
            <person name="Morin E."/>
            <person name="Andreopoulos B."/>
            <person name="Barry K.W."/>
            <person name="Bonito G."/>
            <person name="Buee M."/>
            <person name="Carver A."/>
            <person name="Chen C."/>
            <person name="Cichocki N."/>
            <person name="Clum A."/>
            <person name="Culley D."/>
            <person name="Crous P.W."/>
            <person name="Fauchery L."/>
            <person name="Girlanda M."/>
            <person name="Hayes R.D."/>
            <person name="Keri Z."/>
            <person name="LaButti K."/>
            <person name="Lipzen A."/>
            <person name="Lombard V."/>
            <person name="Magnuson J."/>
            <person name="Maillard F."/>
            <person name="Murat C."/>
            <person name="Nolan M."/>
            <person name="Ohm R.A."/>
            <person name="Pangilinan J."/>
            <person name="Pereira M.F."/>
            <person name="Perotto S."/>
            <person name="Peter M."/>
            <person name="Pfister S."/>
            <person name="Riley R."/>
            <person name="Sitrit Y."/>
            <person name="Stielow J.B."/>
            <person name="Szollosi G."/>
            <person name="Zifcakova L."/>
            <person name="Stursova M."/>
            <person name="Spatafora J.W."/>
            <person name="Tedersoo L."/>
            <person name="Vaario L.M."/>
            <person name="Yamada A."/>
            <person name="Yan M."/>
            <person name="Wang P."/>
            <person name="Xu J."/>
            <person name="Bruns T."/>
            <person name="Baldrian P."/>
            <person name="Vilgalys R."/>
            <person name="Dunand C."/>
            <person name="Henrissat B."/>
            <person name="Grigoriev I.V."/>
            <person name="Hibbett D."/>
            <person name="Nagy L.G."/>
            <person name="Martin F.M."/>
        </authorList>
    </citation>
    <scope>NUCLEOTIDE SEQUENCE</scope>
    <source>
        <strain evidence="1">P2</strain>
    </source>
</reference>
<protein>
    <submittedName>
        <fullName evidence="1">Uncharacterized protein</fullName>
    </submittedName>
</protein>
<name>A0ACB6Z832_THEGA</name>
<sequence>MPRPCNSGRYSLYRNVPHQLRLKGEPQEPVSVQRSTPDEFELADPLFARTEMPLMQIYKLYKHTIDDIWIKRFLLARQHSLERYYRMRDRARHAQLLRFWVKAPGRVSVHQKQRVYLLQAHVRELSDISCKRAHILLYVCNLLVGYDSFFSVWCMTCFFVDQA</sequence>